<dbReference type="PANTHER" id="PTHR45663">
    <property type="entry name" value="GEO12009P1"/>
    <property type="match status" value="1"/>
</dbReference>
<dbReference type="InterPro" id="IPR013766">
    <property type="entry name" value="Thioredoxin_domain"/>
</dbReference>
<comment type="caution">
    <text evidence="4">The sequence shown here is derived from an EMBL/GenBank/DDBJ whole genome shotgun (WGS) entry which is preliminary data.</text>
</comment>
<dbReference type="AlphaFoldDB" id="A0A9D2AVE1"/>
<evidence type="ECO:0000313" key="4">
    <source>
        <dbReference type="EMBL" id="HIX51697.1"/>
    </source>
</evidence>
<dbReference type="PROSITE" id="PS51352">
    <property type="entry name" value="THIOREDOXIN_2"/>
    <property type="match status" value="1"/>
</dbReference>
<dbReference type="Proteomes" id="UP000886780">
    <property type="component" value="Unassembled WGS sequence"/>
</dbReference>
<dbReference type="EMBL" id="DXEU01000049">
    <property type="protein sequence ID" value="HIX51697.1"/>
    <property type="molecule type" value="Genomic_DNA"/>
</dbReference>
<reference evidence="4" key="1">
    <citation type="journal article" date="2021" name="PeerJ">
        <title>Extensive microbial diversity within the chicken gut microbiome revealed by metagenomics and culture.</title>
        <authorList>
            <person name="Gilroy R."/>
            <person name="Ravi A."/>
            <person name="Getino M."/>
            <person name="Pursley I."/>
            <person name="Horton D.L."/>
            <person name="Alikhan N.F."/>
            <person name="Baker D."/>
            <person name="Gharbi K."/>
            <person name="Hall N."/>
            <person name="Watson M."/>
            <person name="Adriaenssens E.M."/>
            <person name="Foster-Nyarko E."/>
            <person name="Jarju S."/>
            <person name="Secka A."/>
            <person name="Antonio M."/>
            <person name="Oren A."/>
            <person name="Chaudhuri R.R."/>
            <person name="La Ragione R."/>
            <person name="Hildebrand F."/>
            <person name="Pallen M.J."/>
        </authorList>
    </citation>
    <scope>NUCLEOTIDE SEQUENCE</scope>
    <source>
        <strain evidence="4">ChiGjej4B4-12881</strain>
    </source>
</reference>
<evidence type="ECO:0000259" key="3">
    <source>
        <dbReference type="PROSITE" id="PS51352"/>
    </source>
</evidence>
<evidence type="ECO:0000256" key="1">
    <source>
        <dbReference type="ARBA" id="ARBA00008987"/>
    </source>
</evidence>
<dbReference type="CDD" id="cd02947">
    <property type="entry name" value="TRX_family"/>
    <property type="match status" value="1"/>
</dbReference>
<dbReference type="PANTHER" id="PTHR45663:SF11">
    <property type="entry name" value="GEO12009P1"/>
    <property type="match status" value="1"/>
</dbReference>
<sequence>MKKLNSAAFHEYVENDGETCLVIFSRKSCHVCQGVHAVLDDLEQDYKGKIPFYEVDVEEESGLFEKMMMKGVPQVVIFDNGEVVEKLAGSHEEDEYIDAIEKYI</sequence>
<dbReference type="GO" id="GO:0015035">
    <property type="term" value="F:protein-disulfide reductase activity"/>
    <property type="evidence" value="ECO:0007669"/>
    <property type="project" value="TreeGrafter"/>
</dbReference>
<feature type="domain" description="Thioredoxin" evidence="3">
    <location>
        <begin position="1"/>
        <end position="104"/>
    </location>
</feature>
<keyword evidence="2" id="KW-0676">Redox-active center</keyword>
<dbReference type="GO" id="GO:0005737">
    <property type="term" value="C:cytoplasm"/>
    <property type="evidence" value="ECO:0007669"/>
    <property type="project" value="TreeGrafter"/>
</dbReference>
<reference evidence="4" key="2">
    <citation type="submission" date="2021-04" db="EMBL/GenBank/DDBJ databases">
        <authorList>
            <person name="Gilroy R."/>
        </authorList>
    </citation>
    <scope>NUCLEOTIDE SEQUENCE</scope>
    <source>
        <strain evidence="4">ChiGjej4B4-12881</strain>
    </source>
</reference>
<dbReference type="SUPFAM" id="SSF52833">
    <property type="entry name" value="Thioredoxin-like"/>
    <property type="match status" value="1"/>
</dbReference>
<protein>
    <submittedName>
        <fullName evidence="4">Thioredoxin family protein</fullName>
    </submittedName>
</protein>
<evidence type="ECO:0000256" key="2">
    <source>
        <dbReference type="ARBA" id="ARBA00023284"/>
    </source>
</evidence>
<organism evidence="4 5">
    <name type="scientific">Candidatus Lachnoclostridium stercoripullorum</name>
    <dbReference type="NCBI Taxonomy" id="2838635"/>
    <lineage>
        <taxon>Bacteria</taxon>
        <taxon>Bacillati</taxon>
        <taxon>Bacillota</taxon>
        <taxon>Clostridia</taxon>
        <taxon>Lachnospirales</taxon>
        <taxon>Lachnospiraceae</taxon>
    </lineage>
</organism>
<dbReference type="InterPro" id="IPR036249">
    <property type="entry name" value="Thioredoxin-like_sf"/>
</dbReference>
<proteinExistence type="inferred from homology"/>
<comment type="similarity">
    <text evidence="1">Belongs to the thioredoxin family.</text>
</comment>
<dbReference type="Gene3D" id="3.40.30.10">
    <property type="entry name" value="Glutaredoxin"/>
    <property type="match status" value="1"/>
</dbReference>
<name>A0A9D2AVE1_9FIRM</name>
<dbReference type="Pfam" id="PF00085">
    <property type="entry name" value="Thioredoxin"/>
    <property type="match status" value="1"/>
</dbReference>
<accession>A0A9D2AVE1</accession>
<evidence type="ECO:0000313" key="5">
    <source>
        <dbReference type="Proteomes" id="UP000886780"/>
    </source>
</evidence>
<gene>
    <name evidence="4" type="ORF">IAA28_02695</name>
</gene>